<gene>
    <name evidence="2" type="ORF">P0Y53_07270</name>
</gene>
<feature type="signal peptide" evidence="1">
    <location>
        <begin position="1"/>
        <end position="21"/>
    </location>
</feature>
<evidence type="ECO:0000313" key="2">
    <source>
        <dbReference type="EMBL" id="WEK37297.1"/>
    </source>
</evidence>
<dbReference type="Gene3D" id="2.40.128.130">
    <property type="entry name" value="Autotransporter beta-domain"/>
    <property type="match status" value="1"/>
</dbReference>
<evidence type="ECO:0008006" key="4">
    <source>
        <dbReference type="Google" id="ProtNLM"/>
    </source>
</evidence>
<feature type="chain" id="PRO_5042594580" description="Outer membrane protein beta-barrel domain-containing protein" evidence="1">
    <location>
        <begin position="22"/>
        <end position="213"/>
    </location>
</feature>
<dbReference type="AlphaFoldDB" id="A0AAJ6BIH6"/>
<reference evidence="2" key="1">
    <citation type="submission" date="2023-03" db="EMBL/GenBank/DDBJ databases">
        <title>Andean soil-derived lignocellulolytic bacterial consortium as a source of novel taxa and putative plastic-active enzymes.</title>
        <authorList>
            <person name="Diaz-Garcia L."/>
            <person name="Chuvochina M."/>
            <person name="Feuerriegel G."/>
            <person name="Bunk B."/>
            <person name="Sproer C."/>
            <person name="Streit W.R."/>
            <person name="Rodriguez L.M."/>
            <person name="Overmann J."/>
            <person name="Jimenez D.J."/>
        </authorList>
    </citation>
    <scope>NUCLEOTIDE SEQUENCE</scope>
    <source>
        <strain evidence="2">MAG 7</strain>
    </source>
</reference>
<name>A0AAJ6BIH6_9BACT</name>
<dbReference type="SUPFAM" id="SSF56925">
    <property type="entry name" value="OMPA-like"/>
    <property type="match status" value="1"/>
</dbReference>
<evidence type="ECO:0000256" key="1">
    <source>
        <dbReference type="SAM" id="SignalP"/>
    </source>
</evidence>
<evidence type="ECO:0000313" key="3">
    <source>
        <dbReference type="Proteomes" id="UP001220610"/>
    </source>
</evidence>
<accession>A0AAJ6BIH6</accession>
<dbReference type="InterPro" id="IPR011250">
    <property type="entry name" value="OMP/PagP_B-barrel"/>
</dbReference>
<proteinExistence type="predicted"/>
<protein>
    <recommendedName>
        <fullName evidence="4">Outer membrane protein beta-barrel domain-containing protein</fullName>
    </recommendedName>
</protein>
<keyword evidence="1" id="KW-0732">Signal</keyword>
<dbReference type="InterPro" id="IPR036709">
    <property type="entry name" value="Autotransporte_beta_dom_sf"/>
</dbReference>
<dbReference type="Proteomes" id="UP001220610">
    <property type="component" value="Chromosome"/>
</dbReference>
<organism evidence="2 3">
    <name type="scientific">Candidatus Pseudobacter hemicellulosilyticus</name>
    <dbReference type="NCBI Taxonomy" id="3121375"/>
    <lineage>
        <taxon>Bacteria</taxon>
        <taxon>Pseudomonadati</taxon>
        <taxon>Bacteroidota</taxon>
        <taxon>Chitinophagia</taxon>
        <taxon>Chitinophagales</taxon>
        <taxon>Chitinophagaceae</taxon>
        <taxon>Pseudobacter</taxon>
    </lineage>
</organism>
<sequence length="213" mass="23576">MKKFYLALSGILLFSVLTTQAQLKKGSIQLGAEFGYSNQREDTESGIVDFKMHTLVFTPNFAFALKDNLLMGIDITYTSANNTIDPDKAIDLEGHGMGVFIRRYWPVAKRFYVFGQARLGVDFTTTNYPTSTAPVAELRSTSFSAGVYPGISFALTRSILLETGFNNLLAFTYTRNTVELQDHSETKNHGMNIGSSLKEGSNLNVGIRFLLGK</sequence>
<dbReference type="EMBL" id="CP119311">
    <property type="protein sequence ID" value="WEK37297.1"/>
    <property type="molecule type" value="Genomic_DNA"/>
</dbReference>